<evidence type="ECO:0000256" key="2">
    <source>
        <dbReference type="ARBA" id="ARBA00022801"/>
    </source>
</evidence>
<evidence type="ECO:0000256" key="5">
    <source>
        <dbReference type="SAM" id="Phobius"/>
    </source>
</evidence>
<keyword evidence="4" id="KW-0067">ATP-binding</keyword>
<keyword evidence="2" id="KW-0378">Hydrolase</keyword>
<dbReference type="GO" id="GO:0005524">
    <property type="term" value="F:ATP binding"/>
    <property type="evidence" value="ECO:0007669"/>
    <property type="project" value="UniProtKB-KW"/>
</dbReference>
<dbReference type="Proteomes" id="UP000295252">
    <property type="component" value="Chromosome I"/>
</dbReference>
<proteinExistence type="predicted"/>
<keyword evidence="5" id="KW-0472">Membrane</keyword>
<sequence>MYVVYLILELSSIQELLCVSSTCLWLVINFEMLQSAAGYVHRIGRTGRAYNTGASVSLVSSEENDMFEGIKSFIGESDNVDSNFIAPFPLLTKNAVEGLRYRAEVNIALLYCIVSCNFLNLLCVKHLFMLALLLWFLKKPFGVCLEILKLFCAVLLFCSVLFSLES</sequence>
<dbReference type="Gene3D" id="3.40.50.300">
    <property type="entry name" value="P-loop containing nucleotide triphosphate hydrolases"/>
    <property type="match status" value="1"/>
</dbReference>
<dbReference type="PhylomeDB" id="A0A068V8Y5"/>
<dbReference type="SUPFAM" id="SSF52540">
    <property type="entry name" value="P-loop containing nucleoside triphosphate hydrolases"/>
    <property type="match status" value="1"/>
</dbReference>
<dbReference type="STRING" id="49390.A0A068V8Y5"/>
<evidence type="ECO:0000256" key="4">
    <source>
        <dbReference type="ARBA" id="ARBA00022840"/>
    </source>
</evidence>
<keyword evidence="3" id="KW-0347">Helicase</keyword>
<dbReference type="PANTHER" id="PTHR47959:SF13">
    <property type="entry name" value="ATP-DEPENDENT RNA HELICASE RHLE"/>
    <property type="match status" value="1"/>
</dbReference>
<dbReference type="InParanoid" id="A0A068V8Y5"/>
<feature type="transmembrane region" description="Helical" evidence="5">
    <location>
        <begin position="108"/>
        <end position="135"/>
    </location>
</feature>
<organism evidence="6 7">
    <name type="scientific">Coffea canephora</name>
    <name type="common">Robusta coffee</name>
    <dbReference type="NCBI Taxonomy" id="49390"/>
    <lineage>
        <taxon>Eukaryota</taxon>
        <taxon>Viridiplantae</taxon>
        <taxon>Streptophyta</taxon>
        <taxon>Embryophyta</taxon>
        <taxon>Tracheophyta</taxon>
        <taxon>Spermatophyta</taxon>
        <taxon>Magnoliopsida</taxon>
        <taxon>eudicotyledons</taxon>
        <taxon>Gunneridae</taxon>
        <taxon>Pentapetalae</taxon>
        <taxon>asterids</taxon>
        <taxon>lamiids</taxon>
        <taxon>Gentianales</taxon>
        <taxon>Rubiaceae</taxon>
        <taxon>Ixoroideae</taxon>
        <taxon>Gardenieae complex</taxon>
        <taxon>Bertiereae - Coffeeae clade</taxon>
        <taxon>Coffeeae</taxon>
        <taxon>Coffea</taxon>
    </lineage>
</organism>
<evidence type="ECO:0000256" key="1">
    <source>
        <dbReference type="ARBA" id="ARBA00022741"/>
    </source>
</evidence>
<dbReference type="AlphaFoldDB" id="A0A068V8Y5"/>
<dbReference type="GO" id="GO:0003724">
    <property type="term" value="F:RNA helicase activity"/>
    <property type="evidence" value="ECO:0007669"/>
    <property type="project" value="TreeGrafter"/>
</dbReference>
<reference evidence="7" key="1">
    <citation type="journal article" date="2014" name="Science">
        <title>The coffee genome provides insight into the convergent evolution of caffeine biosynthesis.</title>
        <authorList>
            <person name="Denoeud F."/>
            <person name="Carretero-Paulet L."/>
            <person name="Dereeper A."/>
            <person name="Droc G."/>
            <person name="Guyot R."/>
            <person name="Pietrella M."/>
            <person name="Zheng C."/>
            <person name="Alberti A."/>
            <person name="Anthony F."/>
            <person name="Aprea G."/>
            <person name="Aury J.M."/>
            <person name="Bento P."/>
            <person name="Bernard M."/>
            <person name="Bocs S."/>
            <person name="Campa C."/>
            <person name="Cenci A."/>
            <person name="Combes M.C."/>
            <person name="Crouzillat D."/>
            <person name="Da Silva C."/>
            <person name="Daddiego L."/>
            <person name="De Bellis F."/>
            <person name="Dussert S."/>
            <person name="Garsmeur O."/>
            <person name="Gayraud T."/>
            <person name="Guignon V."/>
            <person name="Jahn K."/>
            <person name="Jamilloux V."/>
            <person name="Joet T."/>
            <person name="Labadie K."/>
            <person name="Lan T."/>
            <person name="Leclercq J."/>
            <person name="Lepelley M."/>
            <person name="Leroy T."/>
            <person name="Li L.T."/>
            <person name="Librado P."/>
            <person name="Lopez L."/>
            <person name="Munoz A."/>
            <person name="Noel B."/>
            <person name="Pallavicini A."/>
            <person name="Perrotta G."/>
            <person name="Poncet V."/>
            <person name="Pot D."/>
            <person name="Priyono X."/>
            <person name="Rigoreau M."/>
            <person name="Rouard M."/>
            <person name="Rozas J."/>
            <person name="Tranchant-Dubreuil C."/>
            <person name="VanBuren R."/>
            <person name="Zhang Q."/>
            <person name="Andrade A.C."/>
            <person name="Argout X."/>
            <person name="Bertrand B."/>
            <person name="de Kochko A."/>
            <person name="Graziosi G."/>
            <person name="Henry R.J."/>
            <person name="Jayarama X."/>
            <person name="Ming R."/>
            <person name="Nagai C."/>
            <person name="Rounsley S."/>
            <person name="Sankoff D."/>
            <person name="Giuliano G."/>
            <person name="Albert V.A."/>
            <person name="Wincker P."/>
            <person name="Lashermes P."/>
        </authorList>
    </citation>
    <scope>NUCLEOTIDE SEQUENCE [LARGE SCALE GENOMIC DNA]</scope>
    <source>
        <strain evidence="7">cv. DH200-94</strain>
    </source>
</reference>
<dbReference type="GO" id="GO:0016787">
    <property type="term" value="F:hydrolase activity"/>
    <property type="evidence" value="ECO:0007669"/>
    <property type="project" value="UniProtKB-KW"/>
</dbReference>
<protein>
    <submittedName>
        <fullName evidence="6">Uncharacterized protein</fullName>
    </submittedName>
</protein>
<evidence type="ECO:0000313" key="6">
    <source>
        <dbReference type="EMBL" id="CDP17027.1"/>
    </source>
</evidence>
<keyword evidence="7" id="KW-1185">Reference proteome</keyword>
<dbReference type="GO" id="GO:0005829">
    <property type="term" value="C:cytosol"/>
    <property type="evidence" value="ECO:0007669"/>
    <property type="project" value="TreeGrafter"/>
</dbReference>
<keyword evidence="1" id="KW-0547">Nucleotide-binding</keyword>
<accession>A0A068V8Y5</accession>
<feature type="transmembrane region" description="Helical" evidence="5">
    <location>
        <begin position="147"/>
        <end position="164"/>
    </location>
</feature>
<keyword evidence="5" id="KW-1133">Transmembrane helix</keyword>
<dbReference type="InterPro" id="IPR050079">
    <property type="entry name" value="DEAD_box_RNA_helicase"/>
</dbReference>
<dbReference type="InterPro" id="IPR027417">
    <property type="entry name" value="P-loop_NTPase"/>
</dbReference>
<name>A0A068V8Y5_COFCA</name>
<evidence type="ECO:0000313" key="7">
    <source>
        <dbReference type="Proteomes" id="UP000295252"/>
    </source>
</evidence>
<dbReference type="Gramene" id="CDP17027">
    <property type="protein sequence ID" value="CDP17027"/>
    <property type="gene ID" value="GSCOC_T00004928001"/>
</dbReference>
<evidence type="ECO:0000256" key="3">
    <source>
        <dbReference type="ARBA" id="ARBA00022806"/>
    </source>
</evidence>
<dbReference type="EMBL" id="HG739228">
    <property type="protein sequence ID" value="CDP17027.1"/>
    <property type="molecule type" value="Genomic_DNA"/>
</dbReference>
<dbReference type="PANTHER" id="PTHR47959">
    <property type="entry name" value="ATP-DEPENDENT RNA HELICASE RHLE-RELATED"/>
    <property type="match status" value="1"/>
</dbReference>
<keyword evidence="5" id="KW-0812">Transmembrane</keyword>
<gene>
    <name evidence="6" type="ORF">GSCOC_T00004928001</name>
</gene>